<keyword evidence="1" id="KW-0863">Zinc-finger</keyword>
<accession>E2AYA6</accession>
<protein>
    <recommendedName>
        <fullName evidence="2">CCHC-type domain-containing protein</fullName>
    </recommendedName>
</protein>
<feature type="non-terminal residue" evidence="3">
    <location>
        <position position="203"/>
    </location>
</feature>
<dbReference type="OrthoDB" id="7554769at2759"/>
<gene>
    <name evidence="3" type="ORF">EAG_00599</name>
</gene>
<evidence type="ECO:0000259" key="2">
    <source>
        <dbReference type="PROSITE" id="PS50158"/>
    </source>
</evidence>
<organism evidence="4">
    <name type="scientific">Camponotus floridanus</name>
    <name type="common">Florida carpenter ant</name>
    <dbReference type="NCBI Taxonomy" id="104421"/>
    <lineage>
        <taxon>Eukaryota</taxon>
        <taxon>Metazoa</taxon>
        <taxon>Ecdysozoa</taxon>
        <taxon>Arthropoda</taxon>
        <taxon>Hexapoda</taxon>
        <taxon>Insecta</taxon>
        <taxon>Pterygota</taxon>
        <taxon>Neoptera</taxon>
        <taxon>Endopterygota</taxon>
        <taxon>Hymenoptera</taxon>
        <taxon>Apocrita</taxon>
        <taxon>Aculeata</taxon>
        <taxon>Formicoidea</taxon>
        <taxon>Formicidae</taxon>
        <taxon>Formicinae</taxon>
        <taxon>Camponotus</taxon>
    </lineage>
</organism>
<dbReference type="EMBL" id="GL443841">
    <property type="protein sequence ID" value="EFN61583.1"/>
    <property type="molecule type" value="Genomic_DNA"/>
</dbReference>
<proteinExistence type="predicted"/>
<dbReference type="PROSITE" id="PS50158">
    <property type="entry name" value="ZF_CCHC"/>
    <property type="match status" value="1"/>
</dbReference>
<dbReference type="SUPFAM" id="SSF57756">
    <property type="entry name" value="Retrovirus zinc finger-like domains"/>
    <property type="match status" value="1"/>
</dbReference>
<evidence type="ECO:0000313" key="3">
    <source>
        <dbReference type="EMBL" id="EFN61583.1"/>
    </source>
</evidence>
<reference evidence="3 4" key="1">
    <citation type="journal article" date="2010" name="Science">
        <title>Genomic comparison of the ants Camponotus floridanus and Harpegnathos saltator.</title>
        <authorList>
            <person name="Bonasio R."/>
            <person name="Zhang G."/>
            <person name="Ye C."/>
            <person name="Mutti N.S."/>
            <person name="Fang X."/>
            <person name="Qin N."/>
            <person name="Donahue G."/>
            <person name="Yang P."/>
            <person name="Li Q."/>
            <person name="Li C."/>
            <person name="Zhang P."/>
            <person name="Huang Z."/>
            <person name="Berger S.L."/>
            <person name="Reinberg D."/>
            <person name="Wang J."/>
            <person name="Liebig J."/>
        </authorList>
    </citation>
    <scope>NUCLEOTIDE SEQUENCE [LARGE SCALE GENOMIC DNA]</scope>
    <source>
        <strain evidence="4">C129</strain>
    </source>
</reference>
<keyword evidence="4" id="KW-1185">Reference proteome</keyword>
<evidence type="ECO:0000313" key="4">
    <source>
        <dbReference type="Proteomes" id="UP000000311"/>
    </source>
</evidence>
<dbReference type="Proteomes" id="UP000000311">
    <property type="component" value="Unassembled WGS sequence"/>
</dbReference>
<keyword evidence="1" id="KW-0862">Zinc</keyword>
<dbReference type="GO" id="GO:0003676">
    <property type="term" value="F:nucleic acid binding"/>
    <property type="evidence" value="ECO:0007669"/>
    <property type="project" value="InterPro"/>
</dbReference>
<dbReference type="SMART" id="SM00343">
    <property type="entry name" value="ZnF_C2HC"/>
    <property type="match status" value="2"/>
</dbReference>
<name>E2AYA6_CAMFO</name>
<dbReference type="AlphaFoldDB" id="E2AYA6"/>
<feature type="domain" description="CCHC-type" evidence="2">
    <location>
        <begin position="190"/>
        <end position="203"/>
    </location>
</feature>
<dbReference type="GO" id="GO:0008270">
    <property type="term" value="F:zinc ion binding"/>
    <property type="evidence" value="ECO:0007669"/>
    <property type="project" value="UniProtKB-KW"/>
</dbReference>
<dbReference type="InterPro" id="IPR001878">
    <property type="entry name" value="Znf_CCHC"/>
</dbReference>
<dbReference type="InterPro" id="IPR036875">
    <property type="entry name" value="Znf_CCHC_sf"/>
</dbReference>
<sequence>KASAVIVKGKSPDFSYADALVQLRRQIPLEEIGINTTRIKKTSNGAVLIEIPGTDSKDLAKELRTRAIQVLGDSAAVTTPEVTGEIRVVGFDESVGASEIAASIAKIGGCKLTEVTVTPILPMRNGLCMSWIKCPINAAITAAKAGKIPLGWTYARLELQRPRKMRCFKCWELGHNQNACKSTVDRSRACFRCGKDGHSAASC</sequence>
<evidence type="ECO:0000256" key="1">
    <source>
        <dbReference type="PROSITE-ProRule" id="PRU00047"/>
    </source>
</evidence>
<feature type="non-terminal residue" evidence="3">
    <location>
        <position position="1"/>
    </location>
</feature>
<dbReference type="InParanoid" id="E2AYA6"/>
<dbReference type="Gene3D" id="4.10.60.10">
    <property type="entry name" value="Zinc finger, CCHC-type"/>
    <property type="match status" value="1"/>
</dbReference>
<keyword evidence="1" id="KW-0479">Metal-binding</keyword>